<feature type="region of interest" description="Disordered" evidence="1">
    <location>
        <begin position="40"/>
        <end position="60"/>
    </location>
</feature>
<reference evidence="3" key="1">
    <citation type="submission" date="2023-07" db="EMBL/GenBank/DDBJ databases">
        <title>30 novel species of actinomycetes from the DSMZ collection.</title>
        <authorList>
            <person name="Nouioui I."/>
        </authorList>
    </citation>
    <scope>NUCLEOTIDE SEQUENCE [LARGE SCALE GENOMIC DNA]</scope>
    <source>
        <strain evidence="3">DSM 41699</strain>
    </source>
</reference>
<evidence type="ECO:0000313" key="2">
    <source>
        <dbReference type="EMBL" id="MDT0470447.1"/>
    </source>
</evidence>
<keyword evidence="3" id="KW-1185">Reference proteome</keyword>
<name>A0ABU2UB48_9ACTN</name>
<protein>
    <submittedName>
        <fullName evidence="2">Uncharacterized protein</fullName>
    </submittedName>
</protein>
<comment type="caution">
    <text evidence="2">The sequence shown here is derived from an EMBL/GenBank/DDBJ whole genome shotgun (WGS) entry which is preliminary data.</text>
</comment>
<dbReference type="Proteomes" id="UP001183809">
    <property type="component" value="Unassembled WGS sequence"/>
</dbReference>
<gene>
    <name evidence="2" type="ORF">RM764_47435</name>
</gene>
<evidence type="ECO:0000313" key="3">
    <source>
        <dbReference type="Proteomes" id="UP001183809"/>
    </source>
</evidence>
<evidence type="ECO:0000256" key="1">
    <source>
        <dbReference type="SAM" id="MobiDB-lite"/>
    </source>
</evidence>
<proteinExistence type="predicted"/>
<feature type="non-terminal residue" evidence="2">
    <location>
        <position position="98"/>
    </location>
</feature>
<accession>A0ABU2UB48</accession>
<sequence length="98" mass="10887">MIQLLFDVAVLVLVAGLILRQPLARARAKLAARRFDPTRYGLPSRDELDPSCAGPPPPKSAQLELMALTDAASQGDWRPAAAYLDHAGQDWDERWHRI</sequence>
<dbReference type="EMBL" id="JAVREY010000451">
    <property type="protein sequence ID" value="MDT0470447.1"/>
    <property type="molecule type" value="Genomic_DNA"/>
</dbReference>
<organism evidence="2 3">
    <name type="scientific">Streptomyces gibsoniae</name>
    <dbReference type="NCBI Taxonomy" id="3075529"/>
    <lineage>
        <taxon>Bacteria</taxon>
        <taxon>Bacillati</taxon>
        <taxon>Actinomycetota</taxon>
        <taxon>Actinomycetes</taxon>
        <taxon>Kitasatosporales</taxon>
        <taxon>Streptomycetaceae</taxon>
        <taxon>Streptomyces</taxon>
    </lineage>
</organism>